<dbReference type="Pfam" id="PF01094">
    <property type="entry name" value="ANF_receptor"/>
    <property type="match status" value="1"/>
</dbReference>
<dbReference type="AlphaFoldDB" id="A0A9W7FD97"/>
<dbReference type="InterPro" id="IPR008271">
    <property type="entry name" value="Ser/Thr_kinase_AS"/>
</dbReference>
<dbReference type="InterPro" id="IPR001828">
    <property type="entry name" value="ANF_lig-bd_rcpt"/>
</dbReference>
<dbReference type="SMART" id="SM00220">
    <property type="entry name" value="S_TKc"/>
    <property type="match status" value="1"/>
</dbReference>
<dbReference type="Gene3D" id="3.30.200.20">
    <property type="entry name" value="Phosphorylase Kinase, domain 1"/>
    <property type="match status" value="1"/>
</dbReference>
<dbReference type="PROSITE" id="PS00107">
    <property type="entry name" value="PROTEIN_KINASE_ATP"/>
    <property type="match status" value="1"/>
</dbReference>
<evidence type="ECO:0000313" key="11">
    <source>
        <dbReference type="EMBL" id="GMI10004.1"/>
    </source>
</evidence>
<dbReference type="GO" id="GO:0004674">
    <property type="term" value="F:protein serine/threonine kinase activity"/>
    <property type="evidence" value="ECO:0007669"/>
    <property type="project" value="TreeGrafter"/>
</dbReference>
<dbReference type="OrthoDB" id="4062651at2759"/>
<protein>
    <recommendedName>
        <fullName evidence="10">Protein kinase domain-containing protein</fullName>
    </recommendedName>
</protein>
<dbReference type="EMBL" id="BRXZ01000351">
    <property type="protein sequence ID" value="GMI10004.1"/>
    <property type="molecule type" value="Genomic_DNA"/>
</dbReference>
<dbReference type="Gene3D" id="3.40.50.2300">
    <property type="match status" value="2"/>
</dbReference>
<comment type="subcellular location">
    <subcellularLocation>
        <location evidence="1">Membrane</location>
    </subcellularLocation>
</comment>
<name>A0A9W7FD97_9STRA</name>
<evidence type="ECO:0000256" key="1">
    <source>
        <dbReference type="ARBA" id="ARBA00004370"/>
    </source>
</evidence>
<dbReference type="SUPFAM" id="SSF56112">
    <property type="entry name" value="Protein kinase-like (PK-like)"/>
    <property type="match status" value="1"/>
</dbReference>
<feature type="coiled-coil region" evidence="8">
    <location>
        <begin position="515"/>
        <end position="549"/>
    </location>
</feature>
<evidence type="ECO:0000256" key="8">
    <source>
        <dbReference type="SAM" id="Coils"/>
    </source>
</evidence>
<dbReference type="InterPro" id="IPR011009">
    <property type="entry name" value="Kinase-like_dom_sf"/>
</dbReference>
<feature type="binding site" evidence="7">
    <location>
        <position position="644"/>
    </location>
    <ligand>
        <name>ATP</name>
        <dbReference type="ChEBI" id="CHEBI:30616"/>
    </ligand>
</feature>
<dbReference type="Proteomes" id="UP001165082">
    <property type="component" value="Unassembled WGS sequence"/>
</dbReference>
<feature type="domain" description="Protein kinase" evidence="10">
    <location>
        <begin position="617"/>
        <end position="913"/>
    </location>
</feature>
<evidence type="ECO:0000256" key="9">
    <source>
        <dbReference type="SAM" id="Phobius"/>
    </source>
</evidence>
<accession>A0A9W7FD97</accession>
<evidence type="ECO:0000313" key="12">
    <source>
        <dbReference type="Proteomes" id="UP001165082"/>
    </source>
</evidence>
<dbReference type="InterPro" id="IPR051681">
    <property type="entry name" value="Ser/Thr_Kinases-Pseudokinases"/>
</dbReference>
<dbReference type="PROSITE" id="PS50011">
    <property type="entry name" value="PROTEIN_KINASE_DOM"/>
    <property type="match status" value="1"/>
</dbReference>
<evidence type="ECO:0000256" key="7">
    <source>
        <dbReference type="PROSITE-ProRule" id="PRU10141"/>
    </source>
</evidence>
<dbReference type="Pfam" id="PF00069">
    <property type="entry name" value="Pkinase"/>
    <property type="match status" value="1"/>
</dbReference>
<dbReference type="GO" id="GO:0005524">
    <property type="term" value="F:ATP binding"/>
    <property type="evidence" value="ECO:0007669"/>
    <property type="project" value="UniProtKB-UniRule"/>
</dbReference>
<evidence type="ECO:0000256" key="5">
    <source>
        <dbReference type="ARBA" id="ARBA00022989"/>
    </source>
</evidence>
<reference evidence="11" key="1">
    <citation type="submission" date="2022-07" db="EMBL/GenBank/DDBJ databases">
        <title>Genome analysis of Parmales, a sister group of diatoms, reveals the evolutionary specialization of diatoms from phago-mixotrophs to photoautotrophs.</title>
        <authorList>
            <person name="Ban H."/>
            <person name="Sato S."/>
            <person name="Yoshikawa S."/>
            <person name="Kazumasa Y."/>
            <person name="Nakamura Y."/>
            <person name="Ichinomiya M."/>
            <person name="Saitoh K."/>
            <person name="Sato N."/>
            <person name="Blanc-Mathieu R."/>
            <person name="Endo H."/>
            <person name="Kuwata A."/>
            <person name="Ogata H."/>
        </authorList>
    </citation>
    <scope>NUCLEOTIDE SEQUENCE</scope>
</reference>
<dbReference type="PROSITE" id="PS00108">
    <property type="entry name" value="PROTEIN_KINASE_ST"/>
    <property type="match status" value="1"/>
</dbReference>
<keyword evidence="5 9" id="KW-1133">Transmembrane helix</keyword>
<keyword evidence="8" id="KW-0175">Coiled coil</keyword>
<keyword evidence="12" id="KW-1185">Reference proteome</keyword>
<dbReference type="GO" id="GO:0016020">
    <property type="term" value="C:membrane"/>
    <property type="evidence" value="ECO:0007669"/>
    <property type="project" value="UniProtKB-SubCell"/>
</dbReference>
<keyword evidence="2 9" id="KW-0812">Transmembrane</keyword>
<evidence type="ECO:0000256" key="4">
    <source>
        <dbReference type="ARBA" id="ARBA00022840"/>
    </source>
</evidence>
<evidence type="ECO:0000256" key="2">
    <source>
        <dbReference type="ARBA" id="ARBA00022692"/>
    </source>
</evidence>
<keyword evidence="6 9" id="KW-0472">Membrane</keyword>
<dbReference type="SUPFAM" id="SSF53822">
    <property type="entry name" value="Periplasmic binding protein-like I"/>
    <property type="match status" value="1"/>
</dbReference>
<proteinExistence type="predicted"/>
<keyword evidence="3 7" id="KW-0547">Nucleotide-binding</keyword>
<evidence type="ECO:0000259" key="10">
    <source>
        <dbReference type="PROSITE" id="PS50011"/>
    </source>
</evidence>
<sequence length="1016" mass="113558">MSSDSSVKTIVKIGVLTYSGFEEIDPTIGNIWDDAIDLFIEKTNARYDVLADIELVKVQNDTDGKLEIGVKATLEQIQEHHVAAIFGAMFSSISYPTSIVSGVWKVPQISAISGSSILTGGDYNPTFMRTLSGAGNDEIGKIMATFLDRMEWNKVSYIHDVEISGLGWAESSVTTIQAFLEKAGIETLTRVMFPASPNTFVQRGSDSNPFKPALDSLRQSTSRVHIVATQDYVFTAFLFAMLDDGGFNMDEHYFIFNNGFRNKDPDSHENLPDFYTVPPNSEFLSLTKNIFLIQSGGFDPLQAPVYREYSEALFSMTYQNKTCDPFRVLGNEIQLYDAFSTIIGGMDALHKKGELLIDVPPNHTDFMKLYEKRNLELHEAMMSGGFDSVTGQTIEFYESGDKKATQKIIMIEAGEAIPENNLQWLPEPCQTNNPYVGLDIVELQPDCIGKDSNYSDCARWSTAPVDITWKDGTSTVPPAEGSLNLIHISGPPTTRNIAVVVTVIGILLCIIFFGRRMLRSKIKNERRLLVRAEQSLSNAVNQVADLQGRLDSVVSYSDEEVKLLKAKLFEFEKISSTDLHMNSLAGTSAFERRGSIDSSDAAKNRKMDKLRFPSSEVKLDRLLGRGGFGEVYHGLHLGIDVAVKTLKVVDSENLQRFREEVIMMSCLHHSNVVFLLGICWDEQLIGLLMEFSDTGSLSDYLKLAKEEVKEGEVSKAKKRLSWVSPLLTFAQDIARGISYLHGVKWYDDVAQSTRTSIIHRDIKPDNILIFDNGSTCKLTDFGESRGLDLNETMTQVGTAIYISPEVARGDRYSLSADVFSFGMVLMQLALGTKGNMLADYLRKTFAEEHGRRIKFTPLSYVSHQVTVGNWRPPKPPKSDFDVPASIWQTILACWDSDDEHRPSIDKVLEHLETVSKIEILSDSSRTSQFSVNMKEDMGLMTHKTSRDKKQGNASRVAGWLADVSAGDAKAEALVKHLMEDMIKPDFTGIFEEVVEGMWELKKFEREDSEYKKGVNK</sequence>
<dbReference type="InterPro" id="IPR028082">
    <property type="entry name" value="Peripla_BP_I"/>
</dbReference>
<gene>
    <name evidence="11" type="ORF">TrRE_jg4572</name>
</gene>
<dbReference type="InterPro" id="IPR017441">
    <property type="entry name" value="Protein_kinase_ATP_BS"/>
</dbReference>
<comment type="caution">
    <text evidence="11">The sequence shown here is derived from an EMBL/GenBank/DDBJ whole genome shotgun (WGS) entry which is preliminary data.</text>
</comment>
<dbReference type="PANTHER" id="PTHR44329">
    <property type="entry name" value="SERINE/THREONINE-PROTEIN KINASE TNNI3K-RELATED"/>
    <property type="match status" value="1"/>
</dbReference>
<evidence type="ECO:0000256" key="3">
    <source>
        <dbReference type="ARBA" id="ARBA00022741"/>
    </source>
</evidence>
<evidence type="ECO:0000256" key="6">
    <source>
        <dbReference type="ARBA" id="ARBA00023136"/>
    </source>
</evidence>
<feature type="transmembrane region" description="Helical" evidence="9">
    <location>
        <begin position="497"/>
        <end position="518"/>
    </location>
</feature>
<dbReference type="InterPro" id="IPR000719">
    <property type="entry name" value="Prot_kinase_dom"/>
</dbReference>
<dbReference type="Gene3D" id="1.10.510.10">
    <property type="entry name" value="Transferase(Phosphotransferase) domain 1"/>
    <property type="match status" value="1"/>
</dbReference>
<keyword evidence="4 7" id="KW-0067">ATP-binding</keyword>
<organism evidence="11 12">
    <name type="scientific">Triparma retinervis</name>
    <dbReference type="NCBI Taxonomy" id="2557542"/>
    <lineage>
        <taxon>Eukaryota</taxon>
        <taxon>Sar</taxon>
        <taxon>Stramenopiles</taxon>
        <taxon>Ochrophyta</taxon>
        <taxon>Bolidophyceae</taxon>
        <taxon>Parmales</taxon>
        <taxon>Triparmaceae</taxon>
        <taxon>Triparma</taxon>
    </lineage>
</organism>